<evidence type="ECO:0000313" key="3">
    <source>
        <dbReference type="Proteomes" id="UP000218231"/>
    </source>
</evidence>
<feature type="region of interest" description="Disordered" evidence="1">
    <location>
        <begin position="130"/>
        <end position="194"/>
    </location>
</feature>
<organism evidence="2 3">
    <name type="scientific">Diploscapter pachys</name>
    <dbReference type="NCBI Taxonomy" id="2018661"/>
    <lineage>
        <taxon>Eukaryota</taxon>
        <taxon>Metazoa</taxon>
        <taxon>Ecdysozoa</taxon>
        <taxon>Nematoda</taxon>
        <taxon>Chromadorea</taxon>
        <taxon>Rhabditida</taxon>
        <taxon>Rhabditina</taxon>
        <taxon>Rhabditomorpha</taxon>
        <taxon>Rhabditoidea</taxon>
        <taxon>Rhabditidae</taxon>
        <taxon>Diploscapter</taxon>
    </lineage>
</organism>
<dbReference type="EMBL" id="LIAE01009663">
    <property type="protein sequence ID" value="PAV68908.1"/>
    <property type="molecule type" value="Genomic_DNA"/>
</dbReference>
<dbReference type="InterPro" id="IPR007948">
    <property type="entry name" value="DUF736"/>
</dbReference>
<evidence type="ECO:0000313" key="2">
    <source>
        <dbReference type="EMBL" id="PAV68908.1"/>
    </source>
</evidence>
<dbReference type="AlphaFoldDB" id="A0A2A2K4R0"/>
<dbReference type="STRING" id="2018661.A0A2A2K4R0"/>
<comment type="caution">
    <text evidence="2">The sequence shown here is derived from an EMBL/GenBank/DDBJ whole genome shotgun (WGS) entry which is preliminary data.</text>
</comment>
<proteinExistence type="predicted"/>
<evidence type="ECO:0008006" key="4">
    <source>
        <dbReference type="Google" id="ProtNLM"/>
    </source>
</evidence>
<protein>
    <recommendedName>
        <fullName evidence="4">DUF736 domain-containing protein</fullName>
    </recommendedName>
</protein>
<dbReference type="Pfam" id="PF05284">
    <property type="entry name" value="DUF736"/>
    <property type="match status" value="1"/>
</dbReference>
<feature type="region of interest" description="Disordered" evidence="1">
    <location>
        <begin position="1"/>
        <end position="25"/>
    </location>
</feature>
<reference evidence="2 3" key="1">
    <citation type="journal article" date="2017" name="Curr. Biol.">
        <title>Genome architecture and evolution of a unichromosomal asexual nematode.</title>
        <authorList>
            <person name="Fradin H."/>
            <person name="Zegar C."/>
            <person name="Gutwein M."/>
            <person name="Lucas J."/>
            <person name="Kovtun M."/>
            <person name="Corcoran D."/>
            <person name="Baugh L.R."/>
            <person name="Kiontke K."/>
            <person name="Gunsalus K."/>
            <person name="Fitch D.H."/>
            <person name="Piano F."/>
        </authorList>
    </citation>
    <scope>NUCLEOTIDE SEQUENCE [LARGE SCALE GENOMIC DNA]</scope>
    <source>
        <strain evidence="2">PF1309</strain>
    </source>
</reference>
<accession>A0A2A2K4R0</accession>
<gene>
    <name evidence="2" type="ORF">WR25_26014</name>
</gene>
<dbReference type="OrthoDB" id="5367614at2759"/>
<name>A0A2A2K4R0_9BILA</name>
<evidence type="ECO:0000256" key="1">
    <source>
        <dbReference type="SAM" id="MobiDB-lite"/>
    </source>
</evidence>
<sequence>MSGGERPQALAKRGNGPHGVSHMNIGSFKSTNGQLLGSIATAHIDLPRLGLRPVESDSDKAPAFEIMALNVARRWVQIGALWEQTSNSSGEVFYQGRFDDPSLTAPVQVMLFRTDDETETYNVVWNRPLPRRENLDGSRQGRGRRTIDDGFGTGNADANGQMVEEGATDADAIPPMTPTRRRKSETTADETVAA</sequence>
<dbReference type="Proteomes" id="UP000218231">
    <property type="component" value="Unassembled WGS sequence"/>
</dbReference>
<keyword evidence="3" id="KW-1185">Reference proteome</keyword>